<sequence length="144" mass="14563">MFSSLAIALCGGLLIGLAASLLLVVNGRIAGISGIISGALWRRESKGSLLSWQVYFIAGLVLSGLLLAVPLKEWLAIEPVVLSAGGIAMPTLLLAGLLVGLGSSLGNGCTSGHCICGIGRLSPRSIAASLVFMLVGIMAAVLLH</sequence>
<dbReference type="PANTHER" id="PTHR30574">
    <property type="entry name" value="INNER MEMBRANE PROTEIN YEDE"/>
    <property type="match status" value="1"/>
</dbReference>
<reference evidence="10 11" key="1">
    <citation type="submission" date="2019-12" db="EMBL/GenBank/DDBJ databases">
        <title>Shewanella insulae sp. nov., isolated from a tidal flat.</title>
        <authorList>
            <person name="Yoon J.-H."/>
        </authorList>
    </citation>
    <scope>NUCLEOTIDE SEQUENCE [LARGE SCALE GENOMIC DNA]</scope>
    <source>
        <strain evidence="10 11">JBTF-M18</strain>
    </source>
</reference>
<dbReference type="EMBL" id="WRPA01000024">
    <property type="protein sequence ID" value="MXR70734.1"/>
    <property type="molecule type" value="Genomic_DNA"/>
</dbReference>
<evidence type="ECO:0000256" key="5">
    <source>
        <dbReference type="ARBA" id="ARBA00022692"/>
    </source>
</evidence>
<evidence type="ECO:0000256" key="7">
    <source>
        <dbReference type="ARBA" id="ARBA00023136"/>
    </source>
</evidence>
<dbReference type="RefSeq" id="WP_160798743.1">
    <property type="nucleotide sequence ID" value="NZ_JAKEVG010000012.1"/>
</dbReference>
<dbReference type="Pfam" id="PF04143">
    <property type="entry name" value="Sulf_transp"/>
    <property type="match status" value="1"/>
</dbReference>
<evidence type="ECO:0000256" key="6">
    <source>
        <dbReference type="ARBA" id="ARBA00022989"/>
    </source>
</evidence>
<evidence type="ECO:0000256" key="3">
    <source>
        <dbReference type="ARBA" id="ARBA00022475"/>
    </source>
</evidence>
<dbReference type="Proteomes" id="UP000474778">
    <property type="component" value="Unassembled WGS sequence"/>
</dbReference>
<feature type="transmembrane region" description="Helical" evidence="9">
    <location>
        <begin position="51"/>
        <end position="69"/>
    </location>
</feature>
<dbReference type="GO" id="GO:0005886">
    <property type="term" value="C:plasma membrane"/>
    <property type="evidence" value="ECO:0007669"/>
    <property type="project" value="UniProtKB-SubCell"/>
</dbReference>
<organism evidence="10 11">
    <name type="scientific">Shewanella insulae</name>
    <dbReference type="NCBI Taxonomy" id="2681496"/>
    <lineage>
        <taxon>Bacteria</taxon>
        <taxon>Pseudomonadati</taxon>
        <taxon>Pseudomonadota</taxon>
        <taxon>Gammaproteobacteria</taxon>
        <taxon>Alteromonadales</taxon>
        <taxon>Shewanellaceae</taxon>
        <taxon>Shewanella</taxon>
    </lineage>
</organism>
<evidence type="ECO:0000256" key="4">
    <source>
        <dbReference type="ARBA" id="ARBA00022519"/>
    </source>
</evidence>
<protein>
    <submittedName>
        <fullName evidence="10">YeeE/YedE family protein</fullName>
    </submittedName>
</protein>
<keyword evidence="2" id="KW-0813">Transport</keyword>
<keyword evidence="5 9" id="KW-0812">Transmembrane</keyword>
<keyword evidence="6 9" id="KW-1133">Transmembrane helix</keyword>
<feature type="transmembrane region" description="Helical" evidence="9">
    <location>
        <begin position="125"/>
        <end position="143"/>
    </location>
</feature>
<dbReference type="PANTHER" id="PTHR30574:SF1">
    <property type="entry name" value="SULPHUR TRANSPORT DOMAIN-CONTAINING PROTEIN"/>
    <property type="match status" value="1"/>
</dbReference>
<dbReference type="AlphaFoldDB" id="A0A6L7I497"/>
<name>A0A6L7I497_9GAMM</name>
<evidence type="ECO:0000256" key="1">
    <source>
        <dbReference type="ARBA" id="ARBA00004429"/>
    </source>
</evidence>
<comment type="similarity">
    <text evidence="8">Belongs to the TsuA/YedE (TC 9.B.102) family.</text>
</comment>
<dbReference type="InterPro" id="IPR007272">
    <property type="entry name" value="Sulf_transp_TsuA/YedE"/>
</dbReference>
<keyword evidence="3" id="KW-1003">Cell membrane</keyword>
<gene>
    <name evidence="10" type="ORF">GNT65_18930</name>
</gene>
<feature type="transmembrane region" description="Helical" evidence="9">
    <location>
        <begin position="81"/>
        <end position="105"/>
    </location>
</feature>
<evidence type="ECO:0000256" key="2">
    <source>
        <dbReference type="ARBA" id="ARBA00022448"/>
    </source>
</evidence>
<keyword evidence="11" id="KW-1185">Reference proteome</keyword>
<comment type="caution">
    <text evidence="10">The sequence shown here is derived from an EMBL/GenBank/DDBJ whole genome shotgun (WGS) entry which is preliminary data.</text>
</comment>
<comment type="subcellular location">
    <subcellularLocation>
        <location evidence="1">Cell inner membrane</location>
        <topology evidence="1">Multi-pass membrane protein</topology>
    </subcellularLocation>
</comment>
<evidence type="ECO:0000313" key="10">
    <source>
        <dbReference type="EMBL" id="MXR70734.1"/>
    </source>
</evidence>
<accession>A0A6L7I497</accession>
<proteinExistence type="inferred from homology"/>
<evidence type="ECO:0000256" key="9">
    <source>
        <dbReference type="SAM" id="Phobius"/>
    </source>
</evidence>
<keyword evidence="4" id="KW-0997">Cell inner membrane</keyword>
<evidence type="ECO:0000313" key="11">
    <source>
        <dbReference type="Proteomes" id="UP000474778"/>
    </source>
</evidence>
<keyword evidence="7 9" id="KW-0472">Membrane</keyword>
<evidence type="ECO:0000256" key="8">
    <source>
        <dbReference type="ARBA" id="ARBA00035655"/>
    </source>
</evidence>